<feature type="transmembrane region" description="Helical" evidence="7">
    <location>
        <begin position="6"/>
        <end position="25"/>
    </location>
</feature>
<sequence>MDWMMLVLSAIVIIAVVVYFSFFYFQRRYAHEIALQKEEINKFTGSTVQEQLQDAEKSKLAGETLSHFEETKQDYRYMVNHDMPEILERLDELSVSNERYRFFEVGRELKLIEAKIIAAQKLELQTKKELTALKRSNSEHQKKIKELEKKYQNLRKTLLAKNFSYGPSIDQLEDRLASIEKTFDTYTKTALGGDYIKSSKILNELTKETVQLEKMLKAIPPIYRNLKNVFPVQLKEITAGSQQMQGQGYRFKDDPAKKITELKNLVAESIIGLTKLETVEAANYDQKIDQGINQLYDELEAELKARAHVEKGQQTFSQFVKHARSNQHELLLELDRLNQNYTFNHNELAEAQELEQQLKTIEEDLATFKKDVTKEAVVYSEVLAKRNKQTEQLRQIEKKQTQIGNSVQDLWQEEQAARNAVKEFDLEIHRLKRDLEKLHLPGLSKEYLDYFYTVSDEIEALSVSLEKTKINMEEITKALLDVQADLDALSEKTNDIVDSSALTERVLQYANRYRVRYPEVAQAANEAYALFNQKFDYAASLEKIATAVDKVEPGAYKKIEDGYYHTQNGKEQE</sequence>
<feature type="topological domain" description="Cytoplasmic" evidence="6">
    <location>
        <begin position="26"/>
        <end position="573"/>
    </location>
</feature>
<keyword evidence="6" id="KW-1003">Cell membrane</keyword>
<comment type="caution">
    <text evidence="8">The sequence shown here is derived from an EMBL/GenBank/DDBJ whole genome shotgun (WGS) entry which is preliminary data.</text>
</comment>
<protein>
    <recommendedName>
        <fullName evidence="6">Septation ring formation regulator EzrA</fullName>
    </recommendedName>
</protein>
<keyword evidence="6" id="KW-0131">Cell cycle</keyword>
<dbReference type="HAMAP" id="MF_00728">
    <property type="entry name" value="EzrA"/>
    <property type="match status" value="1"/>
</dbReference>
<evidence type="ECO:0000313" key="9">
    <source>
        <dbReference type="Proteomes" id="UP000051166"/>
    </source>
</evidence>
<accession>A0A0R1UY08</accession>
<keyword evidence="6" id="KW-0132">Cell division</keyword>
<feature type="coiled-coil region" evidence="6">
    <location>
        <begin position="130"/>
        <end position="189"/>
    </location>
</feature>
<keyword evidence="3 6" id="KW-0175">Coiled coil</keyword>
<evidence type="ECO:0000256" key="6">
    <source>
        <dbReference type="HAMAP-Rule" id="MF_00728"/>
    </source>
</evidence>
<dbReference type="Pfam" id="PF06160">
    <property type="entry name" value="EzrA"/>
    <property type="match status" value="1"/>
</dbReference>
<evidence type="ECO:0000256" key="5">
    <source>
        <dbReference type="ARBA" id="ARBA00023210"/>
    </source>
</evidence>
<dbReference type="AlphaFoldDB" id="A0A0R1UY08"/>
<feature type="coiled-coil region" evidence="6">
    <location>
        <begin position="320"/>
        <end position="434"/>
    </location>
</feature>
<dbReference type="GO" id="GO:0000921">
    <property type="term" value="P:septin ring assembly"/>
    <property type="evidence" value="ECO:0007669"/>
    <property type="project" value="InterPro"/>
</dbReference>
<evidence type="ECO:0000256" key="3">
    <source>
        <dbReference type="ARBA" id="ARBA00023054"/>
    </source>
</evidence>
<dbReference type="STRING" id="1423801.FD50_GL000939"/>
<keyword evidence="9" id="KW-1185">Reference proteome</keyword>
<evidence type="ECO:0000256" key="4">
    <source>
        <dbReference type="ARBA" id="ARBA00023136"/>
    </source>
</evidence>
<dbReference type="GO" id="GO:0005886">
    <property type="term" value="C:plasma membrane"/>
    <property type="evidence" value="ECO:0007669"/>
    <property type="project" value="UniProtKB-SubCell"/>
</dbReference>
<keyword evidence="1 6" id="KW-0812">Transmembrane</keyword>
<name>A0A0R1UY08_9LACO</name>
<feature type="topological domain" description="Extracellular" evidence="6">
    <location>
        <begin position="1"/>
        <end position="6"/>
    </location>
</feature>
<dbReference type="GO" id="GO:0000917">
    <property type="term" value="P:division septum assembly"/>
    <property type="evidence" value="ECO:0007669"/>
    <property type="project" value="UniProtKB-KW"/>
</dbReference>
<proteinExistence type="inferred from homology"/>
<dbReference type="Proteomes" id="UP000051166">
    <property type="component" value="Unassembled WGS sequence"/>
</dbReference>
<gene>
    <name evidence="6" type="primary">ezrA</name>
    <name evidence="8" type="ORF">FD50_GL000939</name>
</gene>
<evidence type="ECO:0000313" key="8">
    <source>
        <dbReference type="EMBL" id="KRL97982.1"/>
    </source>
</evidence>
<dbReference type="PATRIC" id="fig|1423801.4.peg.955"/>
<keyword evidence="5 6" id="KW-0717">Septation</keyword>
<comment type="similarity">
    <text evidence="6">Belongs to the EzrA family.</text>
</comment>
<comment type="subcellular location">
    <subcellularLocation>
        <location evidence="6">Cell membrane</location>
        <topology evidence="6">Single-pass membrane protein</topology>
    </subcellularLocation>
    <text evidence="6">Colocalized with FtsZ to the nascent septal site.</text>
</comment>
<comment type="function">
    <text evidence="6">Negative regulator of FtsZ ring formation; modulates the frequency and position of FtsZ ring formation. Inhibits FtsZ ring formation at polar sites. Interacts either with FtsZ or with one of its binding partners to promote depolymerization.</text>
</comment>
<reference evidence="8 9" key="1">
    <citation type="journal article" date="2015" name="Genome Announc.">
        <title>Expanding the biotechnology potential of lactobacilli through comparative genomics of 213 strains and associated genera.</title>
        <authorList>
            <person name="Sun Z."/>
            <person name="Harris H.M."/>
            <person name="McCann A."/>
            <person name="Guo C."/>
            <person name="Argimon S."/>
            <person name="Zhang W."/>
            <person name="Yang X."/>
            <person name="Jeffery I.B."/>
            <person name="Cooney J.C."/>
            <person name="Kagawa T.F."/>
            <person name="Liu W."/>
            <person name="Song Y."/>
            <person name="Salvetti E."/>
            <person name="Wrobel A."/>
            <person name="Rasinkangas P."/>
            <person name="Parkhill J."/>
            <person name="Rea M.C."/>
            <person name="O'Sullivan O."/>
            <person name="Ritari J."/>
            <person name="Douillard F.P."/>
            <person name="Paul Ross R."/>
            <person name="Yang R."/>
            <person name="Briner A.E."/>
            <person name="Felis G.E."/>
            <person name="de Vos W.M."/>
            <person name="Barrangou R."/>
            <person name="Klaenhammer T.R."/>
            <person name="Caufield P.W."/>
            <person name="Cui Y."/>
            <person name="Zhang H."/>
            <person name="O'Toole P.W."/>
        </authorList>
    </citation>
    <scope>NUCLEOTIDE SEQUENCE [LARGE SCALE GENOMIC DNA]</scope>
    <source>
        <strain evidence="8 9">DSM 16230</strain>
    </source>
</reference>
<keyword evidence="4 6" id="KW-0472">Membrane</keyword>
<dbReference type="EMBL" id="AZFQ01000044">
    <property type="protein sequence ID" value="KRL97982.1"/>
    <property type="molecule type" value="Genomic_DNA"/>
</dbReference>
<feature type="coiled-coil region" evidence="6">
    <location>
        <begin position="458"/>
        <end position="492"/>
    </location>
</feature>
<evidence type="ECO:0000256" key="1">
    <source>
        <dbReference type="ARBA" id="ARBA00022692"/>
    </source>
</evidence>
<dbReference type="InterPro" id="IPR010379">
    <property type="entry name" value="EzrA"/>
</dbReference>
<evidence type="ECO:0000256" key="2">
    <source>
        <dbReference type="ARBA" id="ARBA00022989"/>
    </source>
</evidence>
<dbReference type="NCBIfam" id="NF003409">
    <property type="entry name" value="PRK04778.1-3"/>
    <property type="match status" value="1"/>
</dbReference>
<organism evidence="8 9">
    <name type="scientific">Liquorilactobacillus satsumensis DSM 16230 = JCM 12392</name>
    <dbReference type="NCBI Taxonomy" id="1423801"/>
    <lineage>
        <taxon>Bacteria</taxon>
        <taxon>Bacillati</taxon>
        <taxon>Bacillota</taxon>
        <taxon>Bacilli</taxon>
        <taxon>Lactobacillales</taxon>
        <taxon>Lactobacillaceae</taxon>
        <taxon>Liquorilactobacillus</taxon>
    </lineage>
</organism>
<evidence type="ECO:0000256" key="7">
    <source>
        <dbReference type="SAM" id="Phobius"/>
    </source>
</evidence>
<dbReference type="GO" id="GO:0005940">
    <property type="term" value="C:septin ring"/>
    <property type="evidence" value="ECO:0007669"/>
    <property type="project" value="InterPro"/>
</dbReference>
<keyword evidence="2 6" id="KW-1133">Transmembrane helix</keyword>